<dbReference type="InterPro" id="IPR008492">
    <property type="entry name" value="Rv2714-like"/>
</dbReference>
<dbReference type="RefSeq" id="WP_068751386.1">
    <property type="nucleotide sequence ID" value="NZ_JBDXXE010000010.1"/>
</dbReference>
<protein>
    <submittedName>
        <fullName evidence="1">Uncharacterized protein</fullName>
    </submittedName>
</protein>
<gene>
    <name evidence="1" type="ORF">BCR15_03190</name>
</gene>
<dbReference type="Pfam" id="PF09754">
    <property type="entry name" value="PAC2"/>
    <property type="match status" value="1"/>
</dbReference>
<evidence type="ECO:0000313" key="1">
    <source>
        <dbReference type="EMBL" id="OCL34704.1"/>
    </source>
</evidence>
<dbReference type="EMBL" id="MBQD01000020">
    <property type="protein sequence ID" value="OCL34704.1"/>
    <property type="molecule type" value="Genomic_DNA"/>
</dbReference>
<name>A0A1C0AN55_9ACTN</name>
<accession>A0A1C0AN55</accession>
<dbReference type="AlphaFoldDB" id="A0A1C0AN55"/>
<dbReference type="InterPro" id="IPR038389">
    <property type="entry name" value="PSMG2_sf"/>
</dbReference>
<evidence type="ECO:0000313" key="2">
    <source>
        <dbReference type="Proteomes" id="UP000093501"/>
    </source>
</evidence>
<reference evidence="2" key="1">
    <citation type="submission" date="2016-07" db="EMBL/GenBank/DDBJ databases">
        <authorList>
            <person name="Florea S."/>
            <person name="Webb J.S."/>
            <person name="Jaromczyk J."/>
            <person name="Schardl C.L."/>
        </authorList>
    </citation>
    <scope>NUCLEOTIDE SEQUENCE [LARGE SCALE GENOMIC DNA]</scope>
    <source>
        <strain evidence="2">IPBSL-7</strain>
    </source>
</reference>
<sequence length="278" mass="30800">MQFTPLEGLRDPAVLIGFSGWNDAANAASDLLRHLIDAYPGSDAGSIDDERFYDFQATRPMLHRAADGPWVEWPGVRIRVVNHPDRDLVVMIGPEPNLLWRTFAAELIGHVQRVEPDIVVFLGAMLSDTPHSRPLPVGLYTSDPGVEQRLSIQPNDYTGPTGMIGVASQLMLHARIPAASLWVSVPHYVAAPPNPKAQEALLTELEGVLRVALDHKSIPEEAERWSTAVDQLSQQDPDIAEYIEQLEEARDQEEVQEATGDTIAAELEKFLRRRGHEG</sequence>
<organism evidence="1 2">
    <name type="scientific">Tessaracoccus lapidicaptus</name>
    <dbReference type="NCBI Taxonomy" id="1427523"/>
    <lineage>
        <taxon>Bacteria</taxon>
        <taxon>Bacillati</taxon>
        <taxon>Actinomycetota</taxon>
        <taxon>Actinomycetes</taxon>
        <taxon>Propionibacteriales</taxon>
        <taxon>Propionibacteriaceae</taxon>
        <taxon>Tessaracoccus</taxon>
    </lineage>
</organism>
<dbReference type="PIRSF" id="PIRSF028754">
    <property type="entry name" value="UCP028754"/>
    <property type="match status" value="1"/>
</dbReference>
<dbReference type="InterPro" id="IPR019151">
    <property type="entry name" value="Proteasome_assmbl_chaperone_2"/>
</dbReference>
<dbReference type="Proteomes" id="UP000093501">
    <property type="component" value="Unassembled WGS sequence"/>
</dbReference>
<comment type="caution">
    <text evidence="1">The sequence shown here is derived from an EMBL/GenBank/DDBJ whole genome shotgun (WGS) entry which is preliminary data.</text>
</comment>
<dbReference type="Gene3D" id="3.40.50.10900">
    <property type="entry name" value="PAC-like subunit"/>
    <property type="match status" value="1"/>
</dbReference>
<keyword evidence="2" id="KW-1185">Reference proteome</keyword>
<dbReference type="SUPFAM" id="SSF159659">
    <property type="entry name" value="Cgl1923-like"/>
    <property type="match status" value="1"/>
</dbReference>
<proteinExistence type="predicted"/>